<dbReference type="Gene3D" id="3.40.630.30">
    <property type="match status" value="1"/>
</dbReference>
<protein>
    <submittedName>
        <fullName evidence="4">GNAT family N-acetyltransferase</fullName>
    </submittedName>
</protein>
<gene>
    <name evidence="4" type="ORF">CKJ80_05240</name>
</gene>
<dbReference type="CDD" id="cd04301">
    <property type="entry name" value="NAT_SF"/>
    <property type="match status" value="1"/>
</dbReference>
<dbReference type="AlphaFoldDB" id="A0AB36RMA8"/>
<keyword evidence="1" id="KW-0808">Transferase</keyword>
<keyword evidence="2" id="KW-0012">Acyltransferase</keyword>
<dbReference type="InterPro" id="IPR050832">
    <property type="entry name" value="Bact_Acetyltransf"/>
</dbReference>
<feature type="domain" description="N-acetyltransferase" evidence="3">
    <location>
        <begin position="7"/>
        <end position="153"/>
    </location>
</feature>
<dbReference type="EMBL" id="NSGP01000005">
    <property type="protein sequence ID" value="PAT10776.1"/>
    <property type="molecule type" value="Genomic_DNA"/>
</dbReference>
<reference evidence="4 5" key="1">
    <citation type="submission" date="2017-08" db="EMBL/GenBank/DDBJ databases">
        <title>Whole genome sequences of 6 clinical strains closest to Corynebacterium imitans.</title>
        <authorList>
            <person name="Bernier A.-M."/>
            <person name="Burdz T."/>
            <person name="Bernard K."/>
        </authorList>
    </citation>
    <scope>NUCLEOTIDE SEQUENCE [LARGE SCALE GENOMIC DNA]</scope>
    <source>
        <strain evidence="4 5">NML92-0415</strain>
    </source>
</reference>
<dbReference type="SUPFAM" id="SSF55729">
    <property type="entry name" value="Acyl-CoA N-acyltransferases (Nat)"/>
    <property type="match status" value="1"/>
</dbReference>
<accession>A0AB36RMA8</accession>
<sequence length="162" mass="17444">MGSGARVAVAGVDRAGSVAKLLRDFNAEFATPCSELDTLTRRFAELIAGDHGYVVLAESPEPVGFALLTLRPSPYYDGLIATLDELYVRPGLRGRGIGTRLMDCAEAEACARHVGEVQINVDAVDVGARRFYERRGYTNIEAGQDVAMLCYIREFGSPAGTV</sequence>
<dbReference type="RefSeq" id="WP_095555008.1">
    <property type="nucleotide sequence ID" value="NZ_NSGP01000005.1"/>
</dbReference>
<evidence type="ECO:0000259" key="3">
    <source>
        <dbReference type="PROSITE" id="PS51186"/>
    </source>
</evidence>
<evidence type="ECO:0000313" key="4">
    <source>
        <dbReference type="EMBL" id="PAT10776.1"/>
    </source>
</evidence>
<organism evidence="4 5">
    <name type="scientific">Corynebacterium hadale</name>
    <dbReference type="NCBI Taxonomy" id="2026255"/>
    <lineage>
        <taxon>Bacteria</taxon>
        <taxon>Bacillati</taxon>
        <taxon>Actinomycetota</taxon>
        <taxon>Actinomycetes</taxon>
        <taxon>Mycobacteriales</taxon>
        <taxon>Corynebacteriaceae</taxon>
        <taxon>Corynebacterium</taxon>
    </lineage>
</organism>
<evidence type="ECO:0000313" key="5">
    <source>
        <dbReference type="Proteomes" id="UP000218041"/>
    </source>
</evidence>
<proteinExistence type="predicted"/>
<evidence type="ECO:0000256" key="1">
    <source>
        <dbReference type="ARBA" id="ARBA00022679"/>
    </source>
</evidence>
<dbReference type="Proteomes" id="UP000218041">
    <property type="component" value="Unassembled WGS sequence"/>
</dbReference>
<dbReference type="InterPro" id="IPR016181">
    <property type="entry name" value="Acyl_CoA_acyltransferase"/>
</dbReference>
<name>A0AB36RMA8_9CORY</name>
<dbReference type="PANTHER" id="PTHR43877">
    <property type="entry name" value="AMINOALKYLPHOSPHONATE N-ACETYLTRANSFERASE-RELATED-RELATED"/>
    <property type="match status" value="1"/>
</dbReference>
<dbReference type="PROSITE" id="PS51186">
    <property type="entry name" value="GNAT"/>
    <property type="match status" value="1"/>
</dbReference>
<dbReference type="GO" id="GO:0016747">
    <property type="term" value="F:acyltransferase activity, transferring groups other than amino-acyl groups"/>
    <property type="evidence" value="ECO:0007669"/>
    <property type="project" value="InterPro"/>
</dbReference>
<dbReference type="InterPro" id="IPR000182">
    <property type="entry name" value="GNAT_dom"/>
</dbReference>
<comment type="caution">
    <text evidence="4">The sequence shown here is derived from an EMBL/GenBank/DDBJ whole genome shotgun (WGS) entry which is preliminary data.</text>
</comment>
<evidence type="ECO:0000256" key="2">
    <source>
        <dbReference type="ARBA" id="ARBA00023315"/>
    </source>
</evidence>
<dbReference type="Pfam" id="PF00583">
    <property type="entry name" value="Acetyltransf_1"/>
    <property type="match status" value="1"/>
</dbReference>